<proteinExistence type="predicted"/>
<sequence length="476" mass="53819">MFCQTDESKLTLNNVQTLQTSNKILGIAASGIDEEILSCKLGGVHDLVAAEGKYHLKCYASFLRKAKKHSTISQESNDQDTESIGHEEIDDHEVLSENTINDDVDEDIDLNAELLSWLYRVGIKVHHDLKSMPGHDSIGDISQESAEKLYQTVFDNIDINEETLSGMGTFHATQVAAFRRKEEGEDVGTEVLVSPKLVRRMDAELPKQIHELEEILTTDKEQPEVTIQRGFSLDEKGLTAIDSSVYRHAVNEMGHVLDIIAQFDEAHQHNPTLCYWRQYMLLVSILLRFTRAIREGDWVLYLSSIAEMLPWFAVFDHVNYFRWVTIFLCDMKALPCNAPEVHKAFIDGDFVTKETCSTFNQIPDDQALEHVNKSGKVAGGLVGITRTDSARDRWCLTYNEKAQLSEDTKAMFGILAELEEGSMSQFSKYEVFRQTENLVVITTGDVASEEVKQDLLEAEKKGEKKTARVYSKEIDP</sequence>
<dbReference type="PANTHER" id="PTHR47018">
    <property type="entry name" value="CXC DOMAIN-CONTAINING PROTEIN-RELATED"/>
    <property type="match status" value="1"/>
</dbReference>
<name>A0AAU9VMY0_9CNID</name>
<accession>A0AAU9VMY0</accession>
<protein>
    <submittedName>
        <fullName evidence="1">Uncharacterized protein</fullName>
    </submittedName>
</protein>
<dbReference type="AlphaFoldDB" id="A0AAU9VMY0"/>
<comment type="caution">
    <text evidence="1">The sequence shown here is derived from an EMBL/GenBank/DDBJ whole genome shotgun (WGS) entry which is preliminary data.</text>
</comment>
<keyword evidence="2" id="KW-1185">Reference proteome</keyword>
<dbReference type="Proteomes" id="UP001159428">
    <property type="component" value="Unassembled WGS sequence"/>
</dbReference>
<gene>
    <name evidence="1" type="ORF">PMEA_00010047</name>
</gene>
<organism evidence="1 2">
    <name type="scientific">Pocillopora meandrina</name>
    <dbReference type="NCBI Taxonomy" id="46732"/>
    <lineage>
        <taxon>Eukaryota</taxon>
        <taxon>Metazoa</taxon>
        <taxon>Cnidaria</taxon>
        <taxon>Anthozoa</taxon>
        <taxon>Hexacorallia</taxon>
        <taxon>Scleractinia</taxon>
        <taxon>Astrocoeniina</taxon>
        <taxon>Pocilloporidae</taxon>
        <taxon>Pocillopora</taxon>
    </lineage>
</organism>
<evidence type="ECO:0000313" key="1">
    <source>
        <dbReference type="EMBL" id="CAH3033431.1"/>
    </source>
</evidence>
<reference evidence="1 2" key="1">
    <citation type="submission" date="2022-05" db="EMBL/GenBank/DDBJ databases">
        <authorList>
            <consortium name="Genoscope - CEA"/>
            <person name="William W."/>
        </authorList>
    </citation>
    <scope>NUCLEOTIDE SEQUENCE [LARGE SCALE GENOMIC DNA]</scope>
</reference>
<dbReference type="EMBL" id="CALNXJ010000002">
    <property type="protein sequence ID" value="CAH3033431.1"/>
    <property type="molecule type" value="Genomic_DNA"/>
</dbReference>
<evidence type="ECO:0000313" key="2">
    <source>
        <dbReference type="Proteomes" id="UP001159428"/>
    </source>
</evidence>
<dbReference type="PANTHER" id="PTHR47018:SF3">
    <property type="entry name" value="MYCBP-ASSOCIATED PROTEIN"/>
    <property type="match status" value="1"/>
</dbReference>